<keyword evidence="1" id="KW-0812">Transmembrane</keyword>
<dbReference type="PROSITE" id="PS51257">
    <property type="entry name" value="PROKAR_LIPOPROTEIN"/>
    <property type="match status" value="1"/>
</dbReference>
<sequence>MIRPRKPRVSPTDYPRMQQWTALHALMLSITVVACGVFIVAAHRIKGTSREAFIRRMVGWALLVAGTAWTVISLDPKQFDIRESLPLHLCDVLRPILALGLITGNEHALTLTYFWGIILNPQAIITPDVIYYFSPRWLRFSTYWFFHIVALAVPLALTFGLGYRPTWKGYRFAVNVTPVWMAIAMAVNAKTDGNYGFLNHAPGSSSIINLFGPWPGYIAVEILAVAAAWAGMTWPWENTSLRRGTVAVGPRGLMRKSVGTASGILRRAKVRFRK</sequence>
<gene>
    <name evidence="2" type="ORF">FNY97_12195</name>
</gene>
<evidence type="ECO:0000313" key="2">
    <source>
        <dbReference type="EMBL" id="TRX58981.1"/>
    </source>
</evidence>
<proteinExistence type="predicted"/>
<accession>A0A553FNZ4</accession>
<keyword evidence="1" id="KW-0472">Membrane</keyword>
<comment type="caution">
    <text evidence="2">The sequence shown here is derived from an EMBL/GenBank/DDBJ whole genome shotgun (WGS) entry which is preliminary data.</text>
</comment>
<protein>
    <submittedName>
        <fullName evidence="2">TIGR02206 family membrane protein</fullName>
    </submittedName>
</protein>
<feature type="transmembrane region" description="Helical" evidence="1">
    <location>
        <begin position="53"/>
        <end position="72"/>
    </location>
</feature>
<dbReference type="RefSeq" id="WP_144014014.1">
    <property type="nucleotide sequence ID" value="NZ_VKDK01000028.1"/>
</dbReference>
<evidence type="ECO:0000256" key="1">
    <source>
        <dbReference type="SAM" id="Phobius"/>
    </source>
</evidence>
<dbReference type="Pfam" id="PF14808">
    <property type="entry name" value="TMEM164"/>
    <property type="match status" value="1"/>
</dbReference>
<dbReference type="EMBL" id="VKDK01000028">
    <property type="protein sequence ID" value="TRX58981.1"/>
    <property type="molecule type" value="Genomic_DNA"/>
</dbReference>
<feature type="transmembrane region" description="Helical" evidence="1">
    <location>
        <begin position="170"/>
        <end position="189"/>
    </location>
</feature>
<dbReference type="Proteomes" id="UP000320443">
    <property type="component" value="Unassembled WGS sequence"/>
</dbReference>
<feature type="transmembrane region" description="Helical" evidence="1">
    <location>
        <begin position="20"/>
        <end position="41"/>
    </location>
</feature>
<feature type="transmembrane region" description="Helical" evidence="1">
    <location>
        <begin position="214"/>
        <end position="234"/>
    </location>
</feature>
<dbReference type="InterPro" id="IPR011737">
    <property type="entry name" value="CHP02206_TP0381"/>
</dbReference>
<reference evidence="2 3" key="1">
    <citation type="submission" date="2019-07" db="EMBL/GenBank/DDBJ databases">
        <title>Draft genome of C. aurimucosum strain 2274.</title>
        <authorList>
            <person name="Pacheco L.G.C."/>
            <person name="Aguiar E.R.G.R."/>
            <person name="Santos C.S."/>
            <person name="Rocha D.J.P.G."/>
            <person name="Sant'Anna L.O."/>
            <person name="Mattos-Guaraldi A.L."/>
            <person name="Santos L.S."/>
        </authorList>
    </citation>
    <scope>NUCLEOTIDE SEQUENCE [LARGE SCALE GENOMIC DNA]</scope>
    <source>
        <strain evidence="2 3">2274</strain>
    </source>
</reference>
<organism evidence="2 3">
    <name type="scientific">Corynebacterium hiratae</name>
    <dbReference type="NCBI Taxonomy" id="3139423"/>
    <lineage>
        <taxon>Bacteria</taxon>
        <taxon>Bacillati</taxon>
        <taxon>Actinomycetota</taxon>
        <taxon>Actinomycetes</taxon>
        <taxon>Mycobacteriales</taxon>
        <taxon>Corynebacteriaceae</taxon>
        <taxon>Corynebacterium</taxon>
    </lineage>
</organism>
<evidence type="ECO:0000313" key="3">
    <source>
        <dbReference type="Proteomes" id="UP000320443"/>
    </source>
</evidence>
<keyword evidence="1" id="KW-1133">Transmembrane helix</keyword>
<feature type="transmembrane region" description="Helical" evidence="1">
    <location>
        <begin position="143"/>
        <end position="163"/>
    </location>
</feature>
<name>A0A553FNZ4_9CORY</name>
<dbReference type="AlphaFoldDB" id="A0A553FNZ4"/>
<keyword evidence="3" id="KW-1185">Reference proteome</keyword>
<dbReference type="NCBIfam" id="TIGR02206">
    <property type="entry name" value="intg_mem_TP0381"/>
    <property type="match status" value="1"/>
</dbReference>